<protein>
    <submittedName>
        <fullName evidence="4">Zinc finger protein 106</fullName>
    </submittedName>
</protein>
<feature type="compositionally biased region" description="Low complexity" evidence="2">
    <location>
        <begin position="795"/>
        <end position="805"/>
    </location>
</feature>
<feature type="region of interest" description="Disordered" evidence="2">
    <location>
        <begin position="79"/>
        <end position="109"/>
    </location>
</feature>
<feature type="region of interest" description="Disordered" evidence="2">
    <location>
        <begin position="914"/>
        <end position="944"/>
    </location>
</feature>
<evidence type="ECO:0000313" key="4">
    <source>
        <dbReference type="EMBL" id="KAK2554326.1"/>
    </source>
</evidence>
<feature type="compositionally biased region" description="Polar residues" evidence="2">
    <location>
        <begin position="1934"/>
        <end position="1949"/>
    </location>
</feature>
<reference evidence="4" key="1">
    <citation type="journal article" date="2023" name="G3 (Bethesda)">
        <title>Whole genome assembly and annotation of the endangered Caribbean coral Acropora cervicornis.</title>
        <authorList>
            <person name="Selwyn J.D."/>
            <person name="Vollmer S.V."/>
        </authorList>
    </citation>
    <scope>NUCLEOTIDE SEQUENCE</scope>
    <source>
        <strain evidence="4">K2</strain>
    </source>
</reference>
<feature type="compositionally biased region" description="Basic and acidic residues" evidence="2">
    <location>
        <begin position="280"/>
        <end position="292"/>
    </location>
</feature>
<feature type="compositionally biased region" description="Low complexity" evidence="2">
    <location>
        <begin position="1665"/>
        <end position="1678"/>
    </location>
</feature>
<dbReference type="PROSITE" id="PS50294">
    <property type="entry name" value="WD_REPEATS_REGION"/>
    <property type="match status" value="1"/>
</dbReference>
<proteinExistence type="predicted"/>
<feature type="compositionally biased region" description="Polar residues" evidence="2">
    <location>
        <begin position="762"/>
        <end position="776"/>
    </location>
</feature>
<feature type="compositionally biased region" description="Polar residues" evidence="2">
    <location>
        <begin position="464"/>
        <end position="481"/>
    </location>
</feature>
<dbReference type="InterPro" id="IPR015943">
    <property type="entry name" value="WD40/YVTN_repeat-like_dom_sf"/>
</dbReference>
<feature type="compositionally biased region" description="Basic residues" evidence="2">
    <location>
        <begin position="436"/>
        <end position="446"/>
    </location>
</feature>
<comment type="caution">
    <text evidence="4">The sequence shown here is derived from an EMBL/GenBank/DDBJ whole genome shotgun (WGS) entry which is preliminary data.</text>
</comment>
<feature type="compositionally biased region" description="Basic and acidic residues" evidence="2">
    <location>
        <begin position="919"/>
        <end position="928"/>
    </location>
</feature>
<keyword evidence="1" id="KW-0853">WD repeat</keyword>
<feature type="region of interest" description="Disordered" evidence="2">
    <location>
        <begin position="1762"/>
        <end position="1842"/>
    </location>
</feature>
<feature type="compositionally biased region" description="Low complexity" evidence="2">
    <location>
        <begin position="1420"/>
        <end position="1433"/>
    </location>
</feature>
<feature type="domain" description="C2H2-type" evidence="3">
    <location>
        <begin position="16"/>
        <end position="38"/>
    </location>
</feature>
<dbReference type="PROSITE" id="PS00028">
    <property type="entry name" value="ZINC_FINGER_C2H2_1"/>
    <property type="match status" value="1"/>
</dbReference>
<feature type="compositionally biased region" description="Polar residues" evidence="2">
    <location>
        <begin position="398"/>
        <end position="408"/>
    </location>
</feature>
<feature type="compositionally biased region" description="Polar residues" evidence="2">
    <location>
        <begin position="1780"/>
        <end position="1797"/>
    </location>
</feature>
<feature type="region of interest" description="Disordered" evidence="2">
    <location>
        <begin position="1539"/>
        <end position="1564"/>
    </location>
</feature>
<feature type="compositionally biased region" description="Polar residues" evidence="2">
    <location>
        <begin position="262"/>
        <end position="279"/>
    </location>
</feature>
<evidence type="ECO:0000256" key="2">
    <source>
        <dbReference type="SAM" id="MobiDB-lite"/>
    </source>
</evidence>
<dbReference type="GO" id="GO:0017124">
    <property type="term" value="F:SH3 domain binding"/>
    <property type="evidence" value="ECO:0007669"/>
    <property type="project" value="TreeGrafter"/>
</dbReference>
<dbReference type="Pfam" id="PF00400">
    <property type="entry name" value="WD40"/>
    <property type="match status" value="2"/>
</dbReference>
<feature type="compositionally biased region" description="Polar residues" evidence="2">
    <location>
        <begin position="298"/>
        <end position="316"/>
    </location>
</feature>
<dbReference type="SMART" id="SM00320">
    <property type="entry name" value="WD40"/>
    <property type="match status" value="6"/>
</dbReference>
<feature type="compositionally biased region" description="Polar residues" evidence="2">
    <location>
        <begin position="875"/>
        <end position="888"/>
    </location>
</feature>
<accession>A0AAD9UY95</accession>
<organism evidence="4 5">
    <name type="scientific">Acropora cervicornis</name>
    <name type="common">Staghorn coral</name>
    <dbReference type="NCBI Taxonomy" id="6130"/>
    <lineage>
        <taxon>Eukaryota</taxon>
        <taxon>Metazoa</taxon>
        <taxon>Cnidaria</taxon>
        <taxon>Anthozoa</taxon>
        <taxon>Hexacorallia</taxon>
        <taxon>Scleractinia</taxon>
        <taxon>Astrocoeniina</taxon>
        <taxon>Acroporidae</taxon>
        <taxon>Acropora</taxon>
    </lineage>
</organism>
<dbReference type="EMBL" id="JARQWQ010000071">
    <property type="protein sequence ID" value="KAK2554326.1"/>
    <property type="molecule type" value="Genomic_DNA"/>
</dbReference>
<sequence length="2322" mass="254787">MEVDSDDCNHKREYYCEICVLDFTTQRELDEHTWSLLHNTNLNRKKGSDCIHGCSLCKQEFVGLLKFKEHLNEIDHQEKLQRWQNDQQPECSPEKIEDNSPKQKDENREMSNWAADDFRGLNNVSDAYNNRNLRGSWQSDRFPPGHPRNFFPHPQYHHRERYNRERIRSDENPEQHAGTHPPWIGGGGNIIPQEFRGGPPFNGGMINNYYLNQGNNQCLWRRNSRDGQHDGKANNAHDSYPVGGRRPSYDAEAGVSLRREPQTSFQLSRRNSWHESNVSEVKRTKGETEETAVKLNMQPASASNTKSEETAPSTQAKIECMSKEESCVDNKSKTSDGRRTNNELINSKHEQKETASGTQAKGQNGSKEGSYIEKMVKSSDSGRTSNELITSKREQKESTLITKTQAENGSKEGYLVYGTQESSDRTLSSDSPTGKNARKGKPRKLARPAEEEKKEGSGDMSSGGDLTQSKDTSLQSVTQDRISSHENYKNGGTVKNMERSTKLLDKTFNNEKGVATTGLKGDSSTVVSGDFSFAEKRESLSNQKSNHQTKGNKDPLLCSEGQLEEKRKGYQESLVSKGNSVTCLEKRNEPFSSSKRTVNSSQTTSKEQSLARISISSLKINSVSNSKQQAESSVKTSPLPTCGSFGTKNKDKFPHVGKNTGAKGKTFERNVNGENKPKQNDHSCYPTTSSNVGELPWEKKEGKLKSLLGMENQPKDSEGKQDGSLSTDSKTIKGPDTRPSITSSFPSSTNSLNPGSSKSSSRYTPGFSQLSLSRPQCSFVHIDGRVFKDEDSSSPDESSSSLSSSKTRDDTLQSRSPKGTFVHQTKLSRNVKISTSPKEVPRHSKASKVKNTDAGREPTLSKLYKNDRGTKESFDSGTDQTDCNSTYNRPREAINTEASCKNIDLSSTILRASVNPIPDDTKDSEGDRSNIAYSGPKSRASVDGNVGTSIGASIDLSETVPRPGILTNHTNKIDREGSSSIDLSGTVTSLEGLLALHGDSSNIGSKKSLLIHGRSWKHAGSSTMDSGLSTDQYEKGVNRGLSHGSDFDNDIKLNGSVTQYEHTGASHGHNRVDSKEQSKPDPPLLIKVKKEPGTEDEITPAAPKTEMIDLNFSTKLLGIPHSVVAPFNSALPSGKKPSAEITKSPSNFFAQSPLLSSARSHGASSPKIPVISRQISPASTEEQPLGSAFSPLSLALDLSRFNLPPAVRKALADRYSMGKTGIGITTTTHKDELPEGRRSQPLLTGMKTEESFDPFVKTKASPLPARLRSRGQRSISLDSTMIRRDHFEGSPRAVILDQGNLPNSHQLLNKRLNDGGHQSTELLSDTALAVPRTSSSVLPKGESDELHSRGLIDLSSTSYLDEMPMQRTTEASRLIADNSRPPSAVPVLNNRGLIDLNSSMKYSSSETLEASPEIKRKRLGSSIGSESASSVGGEKVVKRPKQEDTSARDDKTATYRSGLNVQELLSIEREELNQLQNLNVVQSSLKSVRAQIQKLCTELDSLSTEEQRITLRMGELRNARLSILENACYERQGLRLSQGSERISRNETNTSATQDRREERTVSATSVVSVSQNETVCNIVNSSFRDSCEVSKGTAPLTYDGKLRGESSLNTGDVNQSGERGSTFGNATKLSTREETPQNKQLIDESEFDPKPGRSSSGENGGGDAASKASGSCSSKVSETSRTFKKFGSHSEPSDAAQGVTGTIGINPGENKVCKEQSRKAFRRKGKHLSPSERAFFRRKSFSGVNVSKTIEASRKKIHSVKENMKRWKNQQESIRDNSGRQSSDAYLSSQADTSASVAERHLSRLSRTPVRYEPSPQKTTKDFKKSSLFHSARKRSLDSRKHRLKERHGMGDIPRKKRKIDSTSCNTHCSKTIVSYGNGDSTSAVAHTTTAHLGKLGSDEASVLDEIPTRDVDNQSQADDTASGVTRGPDQVQIPTSTVESLQETMPQSKEHKRQIRPANRYEGHTGAVCGLKVHNGHLFACSADKTTREFNVQTGECVKVFQGHHLAVNCVEISEDKERLFTGSNDQSVRSYNIKTGACSYRFTFDGRVMCLHAAFGVLFVGLNTGIVASIDLVSNKLLERLPCHEPRGVSCLTTATEGQRKLLCCGSFDSTITIRDYKTGLLIRTISDHSLTVLCLQVVENILYSGSADMKVQAHNLNTGELLRSFDGHTRSVSGLQVVGRVLVTSCLDKLIRCYDLTNLTVVDSCGVFVSGRPGKNPNASLALFCQQSGELLQVYGGQMDMIFSVLVSDGRIFSGGRDGSVMAVKLDLRVYHPCKWKNCTLNFGISSHLRDHLKGCLKARVGSRGNSDIEKNDELIVL</sequence>
<feature type="compositionally biased region" description="Low complexity" evidence="2">
    <location>
        <begin position="737"/>
        <end position="761"/>
    </location>
</feature>
<dbReference type="InterPro" id="IPR001680">
    <property type="entry name" value="WD40_rpt"/>
</dbReference>
<feature type="compositionally biased region" description="Polar residues" evidence="2">
    <location>
        <begin position="354"/>
        <end position="367"/>
    </location>
</feature>
<feature type="region of interest" description="Disordered" evidence="2">
    <location>
        <begin position="1909"/>
        <end position="1961"/>
    </location>
</feature>
<keyword evidence="5" id="KW-1185">Reference proteome</keyword>
<feature type="compositionally biased region" description="Polar residues" evidence="2">
    <location>
        <begin position="1539"/>
        <end position="1553"/>
    </location>
</feature>
<dbReference type="InterPro" id="IPR042622">
    <property type="entry name" value="Znf106"/>
</dbReference>
<feature type="compositionally biased region" description="Basic and acidic residues" evidence="2">
    <location>
        <begin position="1435"/>
        <end position="1453"/>
    </location>
</feature>
<feature type="region of interest" description="Disordered" evidence="2">
    <location>
        <begin position="1402"/>
        <end position="1454"/>
    </location>
</feature>
<dbReference type="GO" id="GO:0016020">
    <property type="term" value="C:membrane"/>
    <property type="evidence" value="ECO:0007669"/>
    <property type="project" value="TreeGrafter"/>
</dbReference>
<feature type="region of interest" description="Disordered" evidence="2">
    <location>
        <begin position="221"/>
        <end position="505"/>
    </location>
</feature>
<dbReference type="GO" id="GO:0003723">
    <property type="term" value="F:RNA binding"/>
    <property type="evidence" value="ECO:0007669"/>
    <property type="project" value="InterPro"/>
</dbReference>
<feature type="compositionally biased region" description="Basic and acidic residues" evidence="2">
    <location>
        <begin position="782"/>
        <end position="791"/>
    </location>
</feature>
<dbReference type="Proteomes" id="UP001249851">
    <property type="component" value="Unassembled WGS sequence"/>
</dbReference>
<feature type="region of interest" description="Disordered" evidence="2">
    <location>
        <begin position="1596"/>
        <end position="1712"/>
    </location>
</feature>
<feature type="compositionally biased region" description="Polar residues" evidence="2">
    <location>
        <begin position="590"/>
        <end position="608"/>
    </location>
</feature>
<feature type="compositionally biased region" description="Basic and acidic residues" evidence="2">
    <location>
        <begin position="92"/>
        <end position="109"/>
    </location>
</feature>
<feature type="compositionally biased region" description="Polar residues" evidence="2">
    <location>
        <begin position="540"/>
        <end position="549"/>
    </location>
</feature>
<feature type="compositionally biased region" description="Polar residues" evidence="2">
    <location>
        <begin position="813"/>
        <end position="837"/>
    </location>
</feature>
<dbReference type="SUPFAM" id="SSF50978">
    <property type="entry name" value="WD40 repeat-like"/>
    <property type="match status" value="1"/>
</dbReference>
<dbReference type="GO" id="GO:0005829">
    <property type="term" value="C:cytosol"/>
    <property type="evidence" value="ECO:0007669"/>
    <property type="project" value="TreeGrafter"/>
</dbReference>
<gene>
    <name evidence="4" type="ORF">P5673_024336</name>
</gene>
<feature type="compositionally biased region" description="Basic and acidic residues" evidence="2">
    <location>
        <begin position="496"/>
        <end position="505"/>
    </location>
</feature>
<feature type="compositionally biased region" description="Basic and acidic residues" evidence="2">
    <location>
        <begin position="320"/>
        <end position="353"/>
    </location>
</feature>
<feature type="compositionally biased region" description="Polar residues" evidence="2">
    <location>
        <begin position="1607"/>
        <end position="1630"/>
    </location>
</feature>
<dbReference type="InterPro" id="IPR036322">
    <property type="entry name" value="WD40_repeat_dom_sf"/>
</dbReference>
<dbReference type="PANTHER" id="PTHR14435:SF2">
    <property type="entry name" value="ZINC FINGER PROTEIN 106"/>
    <property type="match status" value="1"/>
</dbReference>
<dbReference type="InterPro" id="IPR013087">
    <property type="entry name" value="Znf_C2H2_type"/>
</dbReference>
<evidence type="ECO:0000313" key="5">
    <source>
        <dbReference type="Proteomes" id="UP001249851"/>
    </source>
</evidence>
<feature type="compositionally biased region" description="Basic and acidic residues" evidence="2">
    <location>
        <begin position="223"/>
        <end position="232"/>
    </location>
</feature>
<reference evidence="4" key="2">
    <citation type="journal article" date="2023" name="Science">
        <title>Genomic signatures of disease resistance in endangered staghorn corals.</title>
        <authorList>
            <person name="Vollmer S.V."/>
            <person name="Selwyn J.D."/>
            <person name="Despard B.A."/>
            <person name="Roesel C.L."/>
        </authorList>
    </citation>
    <scope>NUCLEOTIDE SEQUENCE</scope>
    <source>
        <strain evidence="4">K2</strain>
    </source>
</reference>
<feature type="compositionally biased region" description="Basic and acidic residues" evidence="2">
    <location>
        <begin position="447"/>
        <end position="457"/>
    </location>
</feature>
<feature type="compositionally biased region" description="Polar residues" evidence="2">
    <location>
        <begin position="573"/>
        <end position="582"/>
    </location>
</feature>
<dbReference type="PROSITE" id="PS50082">
    <property type="entry name" value="WD_REPEATS_2"/>
    <property type="match status" value="1"/>
</dbReference>
<feature type="region of interest" description="Disordered" evidence="2">
    <location>
        <begin position="1061"/>
        <end position="1087"/>
    </location>
</feature>
<evidence type="ECO:0000256" key="1">
    <source>
        <dbReference type="PROSITE-ProRule" id="PRU00221"/>
    </source>
</evidence>
<feature type="compositionally biased region" description="Basic and acidic residues" evidence="2">
    <location>
        <begin position="864"/>
        <end position="874"/>
    </location>
</feature>
<feature type="compositionally biased region" description="Polar residues" evidence="2">
    <location>
        <begin position="419"/>
        <end position="434"/>
    </location>
</feature>
<feature type="region of interest" description="Disordered" evidence="2">
    <location>
        <begin position="537"/>
        <end position="890"/>
    </location>
</feature>
<feature type="compositionally biased region" description="Polar residues" evidence="2">
    <location>
        <begin position="1915"/>
        <end position="1925"/>
    </location>
</feature>
<evidence type="ECO:0000259" key="3">
    <source>
        <dbReference type="PROSITE" id="PS00028"/>
    </source>
</evidence>
<feature type="repeat" description="WD" evidence="1">
    <location>
        <begin position="2003"/>
        <end position="2044"/>
    </location>
</feature>
<name>A0AAD9UY95_ACRCE</name>
<feature type="compositionally biased region" description="Basic and acidic residues" evidence="2">
    <location>
        <begin position="1070"/>
        <end position="1079"/>
    </location>
</feature>
<dbReference type="Gene3D" id="2.130.10.10">
    <property type="entry name" value="YVTN repeat-like/Quinoprotein amine dehydrogenase"/>
    <property type="match status" value="2"/>
</dbReference>
<dbReference type="PANTHER" id="PTHR14435">
    <property type="entry name" value="ZINC FINGER PROTEIN 106"/>
    <property type="match status" value="1"/>
</dbReference>
<feature type="compositionally biased region" description="Polar residues" evidence="2">
    <location>
        <begin position="378"/>
        <end position="389"/>
    </location>
</feature>
<feature type="compositionally biased region" description="Polar residues" evidence="2">
    <location>
        <begin position="614"/>
        <end position="647"/>
    </location>
</feature>